<feature type="transmembrane region" description="Helical" evidence="7">
    <location>
        <begin position="185"/>
        <end position="204"/>
    </location>
</feature>
<comment type="caution">
    <text evidence="9">The sequence shown here is derived from an EMBL/GenBank/DDBJ whole genome shotgun (WGS) entry which is preliminary data.</text>
</comment>
<evidence type="ECO:0000259" key="8">
    <source>
        <dbReference type="PROSITE" id="PS50928"/>
    </source>
</evidence>
<evidence type="ECO:0000256" key="5">
    <source>
        <dbReference type="ARBA" id="ARBA00022989"/>
    </source>
</evidence>
<reference evidence="10" key="1">
    <citation type="submission" date="2014-06" db="EMBL/GenBank/DDBJ databases">
        <title>Draft genome sequence of C. testosteroni WDL7.</title>
        <authorList>
            <person name="Wu Y."/>
            <person name="Seshan H."/>
            <person name="Arumugam K."/>
        </authorList>
    </citation>
    <scope>NUCLEOTIDE SEQUENCE [LARGE SCALE GENOMIC DNA]</scope>
    <source>
        <strain evidence="10">WDL7</strain>
    </source>
</reference>
<dbReference type="GO" id="GO:0005886">
    <property type="term" value="C:plasma membrane"/>
    <property type="evidence" value="ECO:0007669"/>
    <property type="project" value="UniProtKB-SubCell"/>
</dbReference>
<evidence type="ECO:0000256" key="7">
    <source>
        <dbReference type="RuleBase" id="RU363032"/>
    </source>
</evidence>
<dbReference type="PROSITE" id="PS50928">
    <property type="entry name" value="ABC_TM1"/>
    <property type="match status" value="1"/>
</dbReference>
<proteinExistence type="inferred from homology"/>
<dbReference type="InterPro" id="IPR035906">
    <property type="entry name" value="MetI-like_sf"/>
</dbReference>
<dbReference type="InterPro" id="IPR045621">
    <property type="entry name" value="BPD_transp_1_N"/>
</dbReference>
<keyword evidence="2 7" id="KW-0813">Transport</keyword>
<evidence type="ECO:0000256" key="1">
    <source>
        <dbReference type="ARBA" id="ARBA00004651"/>
    </source>
</evidence>
<dbReference type="EMBL" id="JNVD01000032">
    <property type="protein sequence ID" value="KOC19160.1"/>
    <property type="molecule type" value="Genomic_DNA"/>
</dbReference>
<evidence type="ECO:0000313" key="9">
    <source>
        <dbReference type="EMBL" id="KOC19160.1"/>
    </source>
</evidence>
<keyword evidence="4 7" id="KW-0812">Transmembrane</keyword>
<dbReference type="Gene3D" id="1.10.3720.10">
    <property type="entry name" value="MetI-like"/>
    <property type="match status" value="1"/>
</dbReference>
<comment type="similarity">
    <text evidence="7">Belongs to the binding-protein-dependent transport system permease family.</text>
</comment>
<dbReference type="Pfam" id="PF00528">
    <property type="entry name" value="BPD_transp_1"/>
    <property type="match status" value="1"/>
</dbReference>
<keyword evidence="3" id="KW-1003">Cell membrane</keyword>
<evidence type="ECO:0000256" key="3">
    <source>
        <dbReference type="ARBA" id="ARBA00022475"/>
    </source>
</evidence>
<feature type="domain" description="ABC transmembrane type-1" evidence="8">
    <location>
        <begin position="99"/>
        <end position="304"/>
    </location>
</feature>
<dbReference type="PANTHER" id="PTHR43163:SF6">
    <property type="entry name" value="DIPEPTIDE TRANSPORT SYSTEM PERMEASE PROTEIN DPPB-RELATED"/>
    <property type="match status" value="1"/>
</dbReference>
<organism evidence="9 10">
    <name type="scientific">Comamonas testosteroni</name>
    <name type="common">Pseudomonas testosteroni</name>
    <dbReference type="NCBI Taxonomy" id="285"/>
    <lineage>
        <taxon>Bacteria</taxon>
        <taxon>Pseudomonadati</taxon>
        <taxon>Pseudomonadota</taxon>
        <taxon>Betaproteobacteria</taxon>
        <taxon>Burkholderiales</taxon>
        <taxon>Comamonadaceae</taxon>
        <taxon>Comamonas</taxon>
    </lineage>
</organism>
<evidence type="ECO:0000313" key="10">
    <source>
        <dbReference type="Proteomes" id="UP000037442"/>
    </source>
</evidence>
<gene>
    <name evidence="9" type="ORF">GL58_19270</name>
</gene>
<comment type="subcellular location">
    <subcellularLocation>
        <location evidence="1 7">Cell membrane</location>
        <topology evidence="1 7">Multi-pass membrane protein</topology>
    </subcellularLocation>
</comment>
<sequence length="323" mass="34879">MLVAMLRRVVSMLGVLLLLTMLVFVATEVLPGDAVINSLSADDLSLMSEQEIQVLREKHGLDKPAPQRYAHWLWAVLHGDLGHTIMGKTPVTELIAYPARNSLLLGVLAASVAIPLALLLGVVAAYWQNRWPDRWVSGGSIVGYSIPEFASGNFLILCLSVWLPVFPAVISAFTDAPWTELASLALLPIFTIVLGSIAHLVRLVRGGFLDALNSDYVERARLTGVPEWRLVWRHALPASVIPALSSAALYVAGLLQGIVVIEKVFGYPGLGLVLVEAVDKREVAVVQAIALLSAVTVVVLNLLADVVIVILDPRVRQPHISPS</sequence>
<dbReference type="CDD" id="cd06261">
    <property type="entry name" value="TM_PBP2"/>
    <property type="match status" value="1"/>
</dbReference>
<dbReference type="Pfam" id="PF19300">
    <property type="entry name" value="BPD_transp_1_N"/>
    <property type="match status" value="1"/>
</dbReference>
<evidence type="ECO:0000256" key="6">
    <source>
        <dbReference type="ARBA" id="ARBA00023136"/>
    </source>
</evidence>
<evidence type="ECO:0000256" key="2">
    <source>
        <dbReference type="ARBA" id="ARBA00022448"/>
    </source>
</evidence>
<dbReference type="AlphaFoldDB" id="A0A0L7MB77"/>
<protein>
    <recommendedName>
        <fullName evidence="8">ABC transmembrane type-1 domain-containing protein</fullName>
    </recommendedName>
</protein>
<dbReference type="GO" id="GO:0055085">
    <property type="term" value="P:transmembrane transport"/>
    <property type="evidence" value="ECO:0007669"/>
    <property type="project" value="InterPro"/>
</dbReference>
<keyword evidence="5 7" id="KW-1133">Transmembrane helix</keyword>
<dbReference type="SUPFAM" id="SSF161098">
    <property type="entry name" value="MetI-like"/>
    <property type="match status" value="1"/>
</dbReference>
<feature type="transmembrane region" description="Helical" evidence="7">
    <location>
        <begin position="285"/>
        <end position="311"/>
    </location>
</feature>
<feature type="transmembrane region" description="Helical" evidence="7">
    <location>
        <begin position="103"/>
        <end position="127"/>
    </location>
</feature>
<accession>A0A0L7MB77</accession>
<dbReference type="InterPro" id="IPR000515">
    <property type="entry name" value="MetI-like"/>
</dbReference>
<feature type="transmembrane region" description="Helical" evidence="7">
    <location>
        <begin position="154"/>
        <end position="173"/>
    </location>
</feature>
<dbReference type="PATRIC" id="fig|285.49.peg.3986"/>
<name>A0A0L7MB77_COMTE</name>
<evidence type="ECO:0000256" key="4">
    <source>
        <dbReference type="ARBA" id="ARBA00022692"/>
    </source>
</evidence>
<feature type="transmembrane region" description="Helical" evidence="7">
    <location>
        <begin position="239"/>
        <end position="265"/>
    </location>
</feature>
<keyword evidence="6 7" id="KW-0472">Membrane</keyword>
<dbReference type="PANTHER" id="PTHR43163">
    <property type="entry name" value="DIPEPTIDE TRANSPORT SYSTEM PERMEASE PROTEIN DPPB-RELATED"/>
    <property type="match status" value="1"/>
</dbReference>
<dbReference type="Proteomes" id="UP000037442">
    <property type="component" value="Unassembled WGS sequence"/>
</dbReference>